<organism evidence="1 2">
    <name type="scientific">Trebonia kvetii</name>
    <dbReference type="NCBI Taxonomy" id="2480626"/>
    <lineage>
        <taxon>Bacteria</taxon>
        <taxon>Bacillati</taxon>
        <taxon>Actinomycetota</taxon>
        <taxon>Actinomycetes</taxon>
        <taxon>Streptosporangiales</taxon>
        <taxon>Treboniaceae</taxon>
        <taxon>Trebonia</taxon>
    </lineage>
</organism>
<evidence type="ECO:0000313" key="1">
    <source>
        <dbReference type="EMBL" id="TVZ05459.1"/>
    </source>
</evidence>
<name>A0A6P2C242_9ACTN</name>
<keyword evidence="2" id="KW-1185">Reference proteome</keyword>
<dbReference type="Proteomes" id="UP000460272">
    <property type="component" value="Unassembled WGS sequence"/>
</dbReference>
<dbReference type="RefSeq" id="WP_145853160.1">
    <property type="nucleotide sequence ID" value="NZ_RPFW01000002.1"/>
</dbReference>
<dbReference type="EMBL" id="RPFW01000002">
    <property type="protein sequence ID" value="TVZ05459.1"/>
    <property type="molecule type" value="Genomic_DNA"/>
</dbReference>
<comment type="caution">
    <text evidence="1">The sequence shown here is derived from an EMBL/GenBank/DDBJ whole genome shotgun (WGS) entry which is preliminary data.</text>
</comment>
<accession>A0A6P2C242</accession>
<reference evidence="1 2" key="1">
    <citation type="submission" date="2018-11" db="EMBL/GenBank/DDBJ databases">
        <title>Trebonia kvetii gen.nov., sp.nov., a novel acidophilic actinobacterium, and proposal of the new actinobacterial family Treboniaceae fam. nov.</title>
        <authorList>
            <person name="Rapoport D."/>
            <person name="Sagova-Mareckova M."/>
            <person name="Sedlacek I."/>
            <person name="Provaznik J."/>
            <person name="Kralova S."/>
            <person name="Pavlinic D."/>
            <person name="Benes V."/>
            <person name="Kopecky J."/>
        </authorList>
    </citation>
    <scope>NUCLEOTIDE SEQUENCE [LARGE SCALE GENOMIC DNA]</scope>
    <source>
        <strain evidence="1 2">15Tr583</strain>
    </source>
</reference>
<proteinExistence type="predicted"/>
<sequence>MAEGGYVSRRLLQLVMPVFPDRRMFRIHDPEVHPDAPGGPLPPVGVLVSASREQLWVGSLQQDIDVRLVLEEWDGQPLLPDAWDEEAKARLYLRGRLSVDMGTAGPAVSGLRLTGGVGNYEVRVYARYREAVVQMYQDLFNQHKDPLSDDFQREKRKLEGVERYLVQLWRDS</sequence>
<evidence type="ECO:0000313" key="2">
    <source>
        <dbReference type="Proteomes" id="UP000460272"/>
    </source>
</evidence>
<dbReference type="AlphaFoldDB" id="A0A6P2C242"/>
<protein>
    <submittedName>
        <fullName evidence="1">Uncharacterized protein</fullName>
    </submittedName>
</protein>
<dbReference type="OrthoDB" id="3470032at2"/>
<gene>
    <name evidence="1" type="ORF">EAS64_13000</name>
</gene>